<dbReference type="CDD" id="cd22159">
    <property type="entry name" value="F-box_AtTIR1-like"/>
    <property type="match status" value="1"/>
</dbReference>
<accession>A0ABD1NGM9</accession>
<dbReference type="FunFam" id="3.80.10.10:FF:000595">
    <property type="entry name" value="EIN3-binding F-box protein 1"/>
    <property type="match status" value="1"/>
</dbReference>
<comment type="caution">
    <text evidence="2">The sequence shown here is derived from an EMBL/GenBank/DDBJ whole genome shotgun (WGS) entry which is preliminary data.</text>
</comment>
<dbReference type="InterPro" id="IPR006553">
    <property type="entry name" value="Leu-rich_rpt_Cys-con_subtyp"/>
</dbReference>
<organism evidence="2 3">
    <name type="scientific">Flemingia macrophylla</name>
    <dbReference type="NCBI Taxonomy" id="520843"/>
    <lineage>
        <taxon>Eukaryota</taxon>
        <taxon>Viridiplantae</taxon>
        <taxon>Streptophyta</taxon>
        <taxon>Embryophyta</taxon>
        <taxon>Tracheophyta</taxon>
        <taxon>Spermatophyta</taxon>
        <taxon>Magnoliopsida</taxon>
        <taxon>eudicotyledons</taxon>
        <taxon>Gunneridae</taxon>
        <taxon>Pentapetalae</taxon>
        <taxon>rosids</taxon>
        <taxon>fabids</taxon>
        <taxon>Fabales</taxon>
        <taxon>Fabaceae</taxon>
        <taxon>Papilionoideae</taxon>
        <taxon>50 kb inversion clade</taxon>
        <taxon>NPAAA clade</taxon>
        <taxon>indigoferoid/millettioid clade</taxon>
        <taxon>Phaseoleae</taxon>
        <taxon>Flemingia</taxon>
    </lineage>
</organism>
<dbReference type="InterPro" id="IPR032675">
    <property type="entry name" value="LRR_dom_sf"/>
</dbReference>
<dbReference type="EMBL" id="JBGMDY010000001">
    <property type="protein sequence ID" value="KAL2346713.1"/>
    <property type="molecule type" value="Genomic_DNA"/>
</dbReference>
<dbReference type="Gene3D" id="3.80.10.10">
    <property type="entry name" value="Ribonuclease Inhibitor"/>
    <property type="match status" value="3"/>
</dbReference>
<dbReference type="InterPro" id="IPR057207">
    <property type="entry name" value="FBXL15_LRR"/>
</dbReference>
<dbReference type="AlphaFoldDB" id="A0ABD1NGM9"/>
<dbReference type="FunFam" id="3.80.10.10:FF:000451">
    <property type="entry name" value="EIN3-binding F-box protein 1"/>
    <property type="match status" value="1"/>
</dbReference>
<dbReference type="SMART" id="SM00367">
    <property type="entry name" value="LRR_CC"/>
    <property type="match status" value="14"/>
</dbReference>
<dbReference type="InterPro" id="IPR001810">
    <property type="entry name" value="F-box_dom"/>
</dbReference>
<dbReference type="Pfam" id="PF00646">
    <property type="entry name" value="F-box"/>
    <property type="match status" value="1"/>
</dbReference>
<evidence type="ECO:0000313" key="3">
    <source>
        <dbReference type="Proteomes" id="UP001603857"/>
    </source>
</evidence>
<dbReference type="SMART" id="SM00256">
    <property type="entry name" value="FBOX"/>
    <property type="match status" value="1"/>
</dbReference>
<dbReference type="InterPro" id="IPR036047">
    <property type="entry name" value="F-box-like_dom_sf"/>
</dbReference>
<evidence type="ECO:0000259" key="1">
    <source>
        <dbReference type="SMART" id="SM00256"/>
    </source>
</evidence>
<dbReference type="SUPFAM" id="SSF52047">
    <property type="entry name" value="RNI-like"/>
    <property type="match status" value="1"/>
</dbReference>
<dbReference type="PANTHER" id="PTHR13318:SF105">
    <property type="entry name" value="F-BOX_LRR-REPEAT PROTEIN 3"/>
    <property type="match status" value="1"/>
</dbReference>
<protein>
    <recommendedName>
        <fullName evidence="1">F-box domain-containing protein</fullName>
    </recommendedName>
</protein>
<dbReference type="Proteomes" id="UP001603857">
    <property type="component" value="Unassembled WGS sequence"/>
</dbReference>
<reference evidence="2 3" key="1">
    <citation type="submission" date="2024-08" db="EMBL/GenBank/DDBJ databases">
        <title>Insights into the chromosomal genome structure of Flemingia macrophylla.</title>
        <authorList>
            <person name="Ding Y."/>
            <person name="Zhao Y."/>
            <person name="Bi W."/>
            <person name="Wu M."/>
            <person name="Zhao G."/>
            <person name="Gong Y."/>
            <person name="Li W."/>
            <person name="Zhang P."/>
        </authorList>
    </citation>
    <scope>NUCLEOTIDE SEQUENCE [LARGE SCALE GENOMIC DNA]</scope>
    <source>
        <strain evidence="2">DYQJB</strain>
        <tissue evidence="2">Leaf</tissue>
    </source>
</reference>
<proteinExistence type="predicted"/>
<dbReference type="FunFam" id="3.80.10.10:FF:001621">
    <property type="entry name" value="EIN3-binding F-box protein 1 isoform A"/>
    <property type="match status" value="1"/>
</dbReference>
<sequence length="643" mass="69138">MSQVFTFTGTDDFCPGGPIYPNPKESNHFLSLGRQINVYFPLQKRSRINVPFDINGEWFQQNQKPKTTIESLPDECLFEILRRLPPGPDRSICASVSKRWLMLLSSICKNEIYSIESTKNENEGDDQEFSDEGYLSRSLEGKKATDVRLAAIAVGTASRGGLGKLTIRGSNSDRGVTNVGLKAVAHGCPSLKVFSVWDVATVDDEGLIEVASGCHQLEKLDLCKCPKISDRALIAVAKNCQKLTELSIESCPSIGNEGLIAIGKWCPNLRSISIKDCSGVGDQGISGLLSSASFVLTKVKLQSLIVSDISLAVIGHYGVAVTDLVLSCLPNVSEKGFWVMGNGRGLQKLTSITIECCKGATDTGLEAIGKGCPNVKNFQLRKCAFLSDKGLVSFTKAAPSIEILQLEECHRISQIGLFGVFFNCGAKLKVLTLISCYGIKDLNVELPAISRSESIRSLTIRDCPGFGNATFALLGKLCPQLQHVELSGLQGVTDAGFLPLLENSEAGLVKVNISSCKNVTDRLVLSMVKSHGWTLEVLNLNGCTRVSDASLMAIAGNCPLLSDLDVSKCAITDTGIAALARGKLLNLEILSLAGCTMVSDKSLPALKKLGHSLAGLNIKRCNALSTRSLDVLLENLWMCDILC</sequence>
<dbReference type="PANTHER" id="PTHR13318">
    <property type="entry name" value="PARTNER OF PAIRED, ISOFORM B-RELATED"/>
    <property type="match status" value="1"/>
</dbReference>
<dbReference type="SUPFAM" id="SSF81383">
    <property type="entry name" value="F-box domain"/>
    <property type="match status" value="1"/>
</dbReference>
<evidence type="ECO:0000313" key="2">
    <source>
        <dbReference type="EMBL" id="KAL2346713.1"/>
    </source>
</evidence>
<keyword evidence="3" id="KW-1185">Reference proteome</keyword>
<dbReference type="Pfam" id="PF25372">
    <property type="entry name" value="DUF7885"/>
    <property type="match status" value="2"/>
</dbReference>
<feature type="domain" description="F-box" evidence="1">
    <location>
        <begin position="72"/>
        <end position="113"/>
    </location>
</feature>
<name>A0ABD1NGM9_9FABA</name>
<gene>
    <name evidence="2" type="ORF">Fmac_000713</name>
</gene>